<dbReference type="InterPro" id="IPR051531">
    <property type="entry name" value="N-acetyltransferase"/>
</dbReference>
<protein>
    <submittedName>
        <fullName evidence="2">GNAT family N-acetyltransferase</fullName>
    </submittedName>
</protein>
<keyword evidence="3" id="KW-1185">Reference proteome</keyword>
<dbReference type="PANTHER" id="PTHR43792">
    <property type="entry name" value="GNAT FAMILY, PUTATIVE (AFU_ORTHOLOGUE AFUA_3G00765)-RELATED-RELATED"/>
    <property type="match status" value="1"/>
</dbReference>
<dbReference type="EMBL" id="JAINZW010000002">
    <property type="protein sequence ID" value="MBZ4039253.1"/>
    <property type="molecule type" value="Genomic_DNA"/>
</dbReference>
<dbReference type="Proteomes" id="UP001430954">
    <property type="component" value="Unassembled WGS sequence"/>
</dbReference>
<evidence type="ECO:0000259" key="1">
    <source>
        <dbReference type="PROSITE" id="PS51186"/>
    </source>
</evidence>
<dbReference type="SUPFAM" id="SSF55729">
    <property type="entry name" value="Acyl-CoA N-acyltransferases (Nat)"/>
    <property type="match status" value="1"/>
</dbReference>
<proteinExistence type="predicted"/>
<name>A0ABS7T5W2_9GAMM</name>
<dbReference type="PROSITE" id="PS51186">
    <property type="entry name" value="GNAT"/>
    <property type="match status" value="1"/>
</dbReference>
<evidence type="ECO:0000313" key="3">
    <source>
        <dbReference type="Proteomes" id="UP001430954"/>
    </source>
</evidence>
<dbReference type="PANTHER" id="PTHR43792:SF1">
    <property type="entry name" value="N-ACETYLTRANSFERASE DOMAIN-CONTAINING PROTEIN"/>
    <property type="match status" value="1"/>
</dbReference>
<organism evidence="2 3">
    <name type="scientific">Novilysobacter selenitireducens</name>
    <dbReference type="NCBI Taxonomy" id="2872639"/>
    <lineage>
        <taxon>Bacteria</taxon>
        <taxon>Pseudomonadati</taxon>
        <taxon>Pseudomonadota</taxon>
        <taxon>Gammaproteobacteria</taxon>
        <taxon>Lysobacterales</taxon>
        <taxon>Lysobacteraceae</taxon>
        <taxon>Novilysobacter</taxon>
    </lineage>
</organism>
<dbReference type="InterPro" id="IPR016181">
    <property type="entry name" value="Acyl_CoA_acyltransferase"/>
</dbReference>
<evidence type="ECO:0000313" key="2">
    <source>
        <dbReference type="EMBL" id="MBZ4039253.1"/>
    </source>
</evidence>
<dbReference type="Pfam" id="PF13302">
    <property type="entry name" value="Acetyltransf_3"/>
    <property type="match status" value="1"/>
</dbReference>
<reference evidence="2 3" key="1">
    <citation type="submission" date="2021-09" db="EMBL/GenBank/DDBJ databases">
        <title>Lysobacter sp. 13A isolated from the river sediment.</title>
        <authorList>
            <person name="Liu H."/>
            <person name="Li S."/>
            <person name="Mao S."/>
        </authorList>
    </citation>
    <scope>NUCLEOTIDE SEQUENCE [LARGE SCALE GENOMIC DNA]</scope>
    <source>
        <strain evidence="2 3">13A</strain>
    </source>
</reference>
<comment type="caution">
    <text evidence="2">The sequence shown here is derived from an EMBL/GenBank/DDBJ whole genome shotgun (WGS) entry which is preliminary data.</text>
</comment>
<accession>A0ABS7T5W2</accession>
<feature type="domain" description="N-acetyltransferase" evidence="1">
    <location>
        <begin position="31"/>
        <end position="190"/>
    </location>
</feature>
<dbReference type="Gene3D" id="3.40.630.30">
    <property type="match status" value="1"/>
</dbReference>
<gene>
    <name evidence="2" type="ORF">K6753_06875</name>
</gene>
<sequence length="202" mass="22274">MDTGEGRVGTVPFEGRVPDGLAAIRLETERLVLRVPRVEDFERYADMFARDELRSIGGPLVRGDAWRRFLQMPGAWMLQGFAMFSLIEKTTGQWVGLAGPWQPDGWPGTEVGYSLHPDAWGKGYATEACTAAMDFAFDVLGWREVVHTIARTNAGSQSVARRLGSINRGPVTLPPPLDTVDADLWGQTRAQWQARRSSAAVS</sequence>
<dbReference type="RefSeq" id="WP_223675609.1">
    <property type="nucleotide sequence ID" value="NZ_JAINZW010000002.1"/>
</dbReference>
<dbReference type="InterPro" id="IPR000182">
    <property type="entry name" value="GNAT_dom"/>
</dbReference>